<protein>
    <submittedName>
        <fullName evidence="2">Transposase family protein</fullName>
    </submittedName>
</protein>
<dbReference type="InterPro" id="IPR012337">
    <property type="entry name" value="RNaseH-like_sf"/>
</dbReference>
<dbReference type="Pfam" id="PF00665">
    <property type="entry name" value="rve"/>
    <property type="match status" value="1"/>
</dbReference>
<dbReference type="InterPro" id="IPR036397">
    <property type="entry name" value="RNaseH_sf"/>
</dbReference>
<organism evidence="2 3">
    <name type="scientific">Acidithiobacillus concretivorus</name>
    <dbReference type="NCBI Taxonomy" id="3063952"/>
    <lineage>
        <taxon>Bacteria</taxon>
        <taxon>Pseudomonadati</taxon>
        <taxon>Pseudomonadota</taxon>
        <taxon>Acidithiobacillia</taxon>
        <taxon>Acidithiobacillales</taxon>
        <taxon>Acidithiobacillaceae</taxon>
        <taxon>Acidithiobacillus</taxon>
    </lineage>
</organism>
<dbReference type="InterPro" id="IPR001584">
    <property type="entry name" value="Integrase_cat-core"/>
</dbReference>
<comment type="caution">
    <text evidence="2">The sequence shown here is derived from an EMBL/GenBank/DDBJ whole genome shotgun (WGS) entry which is preliminary data.</text>
</comment>
<proteinExistence type="predicted"/>
<dbReference type="RefSeq" id="WP_215864204.1">
    <property type="nucleotide sequence ID" value="NZ_JABELD010000080.1"/>
</dbReference>
<keyword evidence="3" id="KW-1185">Reference proteome</keyword>
<gene>
    <name evidence="2" type="ORF">HJG40_10900</name>
</gene>
<dbReference type="EMBL" id="JABELD010000080">
    <property type="protein sequence ID" value="MBU2739281.1"/>
    <property type="molecule type" value="Genomic_DNA"/>
</dbReference>
<reference evidence="2 3" key="1">
    <citation type="journal article" date="2021" name="ISME J.">
        <title>Genomic evolution of the class Acidithiobacillia: deep-branching Proteobacteria living in extreme acidic conditions.</title>
        <authorList>
            <person name="Moya-Beltran A."/>
            <person name="Beard S."/>
            <person name="Rojas-Villalobos C."/>
            <person name="Issotta F."/>
            <person name="Gallardo Y."/>
            <person name="Ulloa R."/>
            <person name="Giaveno A."/>
            <person name="Degli Esposti M."/>
            <person name="Johnson D.B."/>
            <person name="Quatrini R."/>
        </authorList>
    </citation>
    <scope>NUCLEOTIDE SEQUENCE [LARGE SCALE GENOMIC DNA]</scope>
    <source>
        <strain evidence="2 3">ATCC 19703</strain>
    </source>
</reference>
<dbReference type="PROSITE" id="PS50994">
    <property type="entry name" value="INTEGRASE"/>
    <property type="match status" value="1"/>
</dbReference>
<evidence type="ECO:0000313" key="2">
    <source>
        <dbReference type="EMBL" id="MBU2739281.1"/>
    </source>
</evidence>
<dbReference type="Proteomes" id="UP001197028">
    <property type="component" value="Unassembled WGS sequence"/>
</dbReference>
<name>A0ABS5ZRH7_9PROT</name>
<evidence type="ECO:0000313" key="3">
    <source>
        <dbReference type="Proteomes" id="UP001197028"/>
    </source>
</evidence>
<feature type="domain" description="Integrase catalytic" evidence="1">
    <location>
        <begin position="183"/>
        <end position="368"/>
    </location>
</feature>
<sequence length="418" mass="48358">MKTIMKLEELKTIDQLDTFLSGTQAVAFSVMGDKDTCYRWIQGELVKFRYVTLSRPARGVVIRYLMKVSGYSRQQITRLIAQYRQHGRLQRRQRTVAGFQYQYTAEDIRLLAAMDERHDTPCGQAIKKLCERACTVFGQAEYKRLSAISVSHLYNLRKSTTYTRQRCHFAKTQPKASTIGERRKPQPNGQPGYIRIDTVHQGDLDKQKGVYHINAVDEHTQFEIVVSVEKISEHHLIPALEQLLDSFPFTVLGFHSDNGSEYINKRVAGLLEKLRIEFTKSRSRYSNDNALAESKNGAVVRKLFGYSHIPQRWAALINTFNQQHLNPYINFHRPCFFPETYTDAKGKQRKLYRYENMMTPYDKLKSLPQAESYLKPGASFEILDQLAYQISDNEAADQLQKARQRLFKTIHGRTPKTG</sequence>
<dbReference type="Gene3D" id="3.30.420.10">
    <property type="entry name" value="Ribonuclease H-like superfamily/Ribonuclease H"/>
    <property type="match status" value="1"/>
</dbReference>
<dbReference type="SUPFAM" id="SSF53098">
    <property type="entry name" value="Ribonuclease H-like"/>
    <property type="match status" value="1"/>
</dbReference>
<accession>A0ABS5ZRH7</accession>
<evidence type="ECO:0000259" key="1">
    <source>
        <dbReference type="PROSITE" id="PS50994"/>
    </source>
</evidence>